<reference evidence="2" key="1">
    <citation type="submission" date="2020-02" db="EMBL/GenBank/DDBJ databases">
        <authorList>
            <person name="Meier V. D."/>
        </authorList>
    </citation>
    <scope>NUCLEOTIDE SEQUENCE</scope>
    <source>
        <strain evidence="2">AVDCRST_MAG36</strain>
    </source>
</reference>
<proteinExistence type="predicted"/>
<evidence type="ECO:0000256" key="1">
    <source>
        <dbReference type="SAM" id="MobiDB-lite"/>
    </source>
</evidence>
<dbReference type="EMBL" id="CADCUH010000197">
    <property type="protein sequence ID" value="CAA9366454.1"/>
    <property type="molecule type" value="Genomic_DNA"/>
</dbReference>
<feature type="non-terminal residue" evidence="2">
    <location>
        <position position="61"/>
    </location>
</feature>
<dbReference type="AlphaFoldDB" id="A0A6J4MR69"/>
<name>A0A6J4MR69_9ACTN</name>
<organism evidence="2">
    <name type="scientific">uncultured Nocardioidaceae bacterium</name>
    <dbReference type="NCBI Taxonomy" id="253824"/>
    <lineage>
        <taxon>Bacteria</taxon>
        <taxon>Bacillati</taxon>
        <taxon>Actinomycetota</taxon>
        <taxon>Actinomycetes</taxon>
        <taxon>Propionibacteriales</taxon>
        <taxon>Nocardioidaceae</taxon>
        <taxon>environmental samples</taxon>
    </lineage>
</organism>
<keyword evidence="2" id="KW-0689">Ribosomal protein</keyword>
<evidence type="ECO:0000313" key="2">
    <source>
        <dbReference type="EMBL" id="CAA9366454.1"/>
    </source>
</evidence>
<protein>
    <submittedName>
        <fullName evidence="2">LSU ribosomal protein L28p @ LSU ribosomal protein L28p, zinc-dependent</fullName>
    </submittedName>
</protein>
<sequence>GCRLRHLRQGPGLRQQPALVAQDHQAPFRPEHPAGPGDRQRRAQAAQRLHRLPQGRQGHPL</sequence>
<feature type="non-terminal residue" evidence="2">
    <location>
        <position position="1"/>
    </location>
</feature>
<dbReference type="GO" id="GO:0005840">
    <property type="term" value="C:ribosome"/>
    <property type="evidence" value="ECO:0007669"/>
    <property type="project" value="UniProtKB-KW"/>
</dbReference>
<keyword evidence="2" id="KW-0687">Ribonucleoprotein</keyword>
<gene>
    <name evidence="2" type="ORF">AVDCRST_MAG36-3124</name>
</gene>
<accession>A0A6J4MR69</accession>
<feature type="region of interest" description="Disordered" evidence="1">
    <location>
        <begin position="1"/>
        <end position="61"/>
    </location>
</feature>